<accession>A0A845M3P2</accession>
<gene>
    <name evidence="1" type="ORF">GQE99_03655</name>
</gene>
<evidence type="ECO:0000313" key="1">
    <source>
        <dbReference type="EMBL" id="MZR12113.1"/>
    </source>
</evidence>
<protein>
    <recommendedName>
        <fullName evidence="3">Capsule polysaccharide biosynthesis protein</fullName>
    </recommendedName>
</protein>
<dbReference type="Proteomes" id="UP000467322">
    <property type="component" value="Unassembled WGS sequence"/>
</dbReference>
<evidence type="ECO:0000313" key="2">
    <source>
        <dbReference type="Proteomes" id="UP000467322"/>
    </source>
</evidence>
<dbReference type="EMBL" id="WTUX01000006">
    <property type="protein sequence ID" value="MZR12113.1"/>
    <property type="molecule type" value="Genomic_DNA"/>
</dbReference>
<comment type="caution">
    <text evidence="1">The sequence shown here is derived from an EMBL/GenBank/DDBJ whole genome shotgun (WGS) entry which is preliminary data.</text>
</comment>
<name>A0A845M3P2_9RHOB</name>
<organism evidence="1 2">
    <name type="scientific">Maritimibacter harenae</name>
    <dbReference type="NCBI Taxonomy" id="2606218"/>
    <lineage>
        <taxon>Bacteria</taxon>
        <taxon>Pseudomonadati</taxon>
        <taxon>Pseudomonadota</taxon>
        <taxon>Alphaproteobacteria</taxon>
        <taxon>Rhodobacterales</taxon>
        <taxon>Roseobacteraceae</taxon>
        <taxon>Maritimibacter</taxon>
    </lineage>
</organism>
<reference evidence="1 2" key="1">
    <citation type="submission" date="2019-12" db="EMBL/GenBank/DDBJ databases">
        <title>Maritimibacter sp. nov. sp. isolated from sea sand.</title>
        <authorList>
            <person name="Kim J."/>
            <person name="Jeong S.E."/>
            <person name="Jung H.S."/>
            <person name="Jeon C.O."/>
        </authorList>
    </citation>
    <scope>NUCLEOTIDE SEQUENCE [LARGE SCALE GENOMIC DNA]</scope>
    <source>
        <strain evidence="1 2">DP07</strain>
    </source>
</reference>
<sequence>MAEAKILRIYLDDVMLDMALRGVFGFVARVTKAFEEAGFRVELRRNGFEERLKSGARRGYSLFLMDDPFHPKSLTMRKAYYFPFWRIEATAKRWEFEVARKSFDPAEIDPVTAENWVHNWRRWIFKRGPEAAEKTGLIYVALQGKLAEHRSFQSMSPMEMIAAVRDRAGDRRILLGLHPGEDYPDRDRAALDRIAAEDSRVTIRTGGMEEALRVCDEVVTQNSAAALSGFFFGKPAILFGDCDFHHQMPRVGALGVDEAWRRLEGPPPAFDQYLFWFIQLNAIKADEDGIAEERIRATCRRHGWEI</sequence>
<evidence type="ECO:0008006" key="3">
    <source>
        <dbReference type="Google" id="ProtNLM"/>
    </source>
</evidence>
<dbReference type="AlphaFoldDB" id="A0A845M3P2"/>
<proteinExistence type="predicted"/>
<keyword evidence="2" id="KW-1185">Reference proteome</keyword>
<dbReference type="RefSeq" id="WP_161350225.1">
    <property type="nucleotide sequence ID" value="NZ_WTUX01000006.1"/>
</dbReference>